<organism evidence="1 2">
    <name type="scientific">Desulfobaculum xiamenense</name>
    <dbReference type="NCBI Taxonomy" id="995050"/>
    <lineage>
        <taxon>Bacteria</taxon>
        <taxon>Pseudomonadati</taxon>
        <taxon>Thermodesulfobacteriota</taxon>
        <taxon>Desulfovibrionia</taxon>
        <taxon>Desulfovibrionales</taxon>
        <taxon>Desulfovibrionaceae</taxon>
        <taxon>Desulfobaculum</taxon>
    </lineage>
</organism>
<evidence type="ECO:0000313" key="2">
    <source>
        <dbReference type="Proteomes" id="UP000580856"/>
    </source>
</evidence>
<gene>
    <name evidence="1" type="ORF">GGQ74_000208</name>
</gene>
<evidence type="ECO:0000313" key="1">
    <source>
        <dbReference type="EMBL" id="NJB66568.1"/>
    </source>
</evidence>
<keyword evidence="2" id="KW-1185">Reference proteome</keyword>
<proteinExistence type="predicted"/>
<dbReference type="EMBL" id="JAATJA010000001">
    <property type="protein sequence ID" value="NJB66568.1"/>
    <property type="molecule type" value="Genomic_DNA"/>
</dbReference>
<reference evidence="1 2" key="1">
    <citation type="submission" date="2020-03" db="EMBL/GenBank/DDBJ databases">
        <title>Genomic Encyclopedia of Type Strains, Phase IV (KMG-IV): sequencing the most valuable type-strain genomes for metagenomic binning, comparative biology and taxonomic classification.</title>
        <authorList>
            <person name="Goeker M."/>
        </authorList>
    </citation>
    <scope>NUCLEOTIDE SEQUENCE [LARGE SCALE GENOMIC DNA]</scope>
    <source>
        <strain evidence="1 2">DSM 24233</strain>
    </source>
</reference>
<name>A0A846QDW5_9BACT</name>
<protein>
    <submittedName>
        <fullName evidence="1">Uncharacterized protein</fullName>
    </submittedName>
</protein>
<accession>A0A846QDW5</accession>
<comment type="caution">
    <text evidence="1">The sequence shown here is derived from an EMBL/GenBank/DDBJ whole genome shotgun (WGS) entry which is preliminary data.</text>
</comment>
<dbReference type="AlphaFoldDB" id="A0A846QDW5"/>
<sequence length="32" mass="3627">MLEVSEKARKELISYFSDKEITPVRVYLAPGG</sequence>
<dbReference type="Proteomes" id="UP000580856">
    <property type="component" value="Unassembled WGS sequence"/>
</dbReference>